<feature type="transmembrane region" description="Helical" evidence="1">
    <location>
        <begin position="12"/>
        <end position="30"/>
    </location>
</feature>
<sequence>MEHRAREHWHHILIAGTITVAGLLLFKYIPMWIWGNDILFDASGHMSLAIFALYVMWFFIDQNKKWRIPYFFFATLILAIIAIHRIITNAHNDVGLLLGLALGMLAIGISHWKEVKKRLEF</sequence>
<gene>
    <name evidence="3" type="ORF">A2898_03345</name>
</gene>
<proteinExistence type="predicted"/>
<dbReference type="Proteomes" id="UP000179164">
    <property type="component" value="Unassembled WGS sequence"/>
</dbReference>
<dbReference type="Pfam" id="PF01569">
    <property type="entry name" value="PAP2"/>
    <property type="match status" value="1"/>
</dbReference>
<evidence type="ECO:0000259" key="2">
    <source>
        <dbReference type="Pfam" id="PF01569"/>
    </source>
</evidence>
<comment type="caution">
    <text evidence="3">The sequence shown here is derived from an EMBL/GenBank/DDBJ whole genome shotgun (WGS) entry which is preliminary data.</text>
</comment>
<reference evidence="3 4" key="1">
    <citation type="journal article" date="2016" name="Nat. Commun.">
        <title>Thousands of microbial genomes shed light on interconnected biogeochemical processes in an aquifer system.</title>
        <authorList>
            <person name="Anantharaman K."/>
            <person name="Brown C.T."/>
            <person name="Hug L.A."/>
            <person name="Sharon I."/>
            <person name="Castelle C.J."/>
            <person name="Probst A.J."/>
            <person name="Thomas B.C."/>
            <person name="Singh A."/>
            <person name="Wilkins M.J."/>
            <person name="Karaoz U."/>
            <person name="Brodie E.L."/>
            <person name="Williams K.H."/>
            <person name="Hubbard S.S."/>
            <person name="Banfield J.F."/>
        </authorList>
    </citation>
    <scope>NUCLEOTIDE SEQUENCE [LARGE SCALE GENOMIC DNA]</scope>
</reference>
<feature type="transmembrane region" description="Helical" evidence="1">
    <location>
        <begin position="67"/>
        <end position="88"/>
    </location>
</feature>
<organism evidence="3 4">
    <name type="scientific">Candidatus Kerfeldbacteria bacterium RIFCSPLOWO2_01_FULL_48_11</name>
    <dbReference type="NCBI Taxonomy" id="1798543"/>
    <lineage>
        <taxon>Bacteria</taxon>
        <taxon>Candidatus Kerfeldiibacteriota</taxon>
    </lineage>
</organism>
<accession>A0A1G2B514</accession>
<dbReference type="AlphaFoldDB" id="A0A1G2B514"/>
<keyword evidence="1" id="KW-1133">Transmembrane helix</keyword>
<feature type="transmembrane region" description="Helical" evidence="1">
    <location>
        <begin position="94"/>
        <end position="112"/>
    </location>
</feature>
<evidence type="ECO:0000256" key="1">
    <source>
        <dbReference type="SAM" id="Phobius"/>
    </source>
</evidence>
<evidence type="ECO:0000313" key="3">
    <source>
        <dbReference type="EMBL" id="OGY83300.1"/>
    </source>
</evidence>
<feature type="transmembrane region" description="Helical" evidence="1">
    <location>
        <begin position="42"/>
        <end position="60"/>
    </location>
</feature>
<dbReference type="EMBL" id="MHKE01000014">
    <property type="protein sequence ID" value="OGY83300.1"/>
    <property type="molecule type" value="Genomic_DNA"/>
</dbReference>
<keyword evidence="1" id="KW-0812">Transmembrane</keyword>
<feature type="domain" description="Phosphatidic acid phosphatase type 2/haloperoxidase" evidence="2">
    <location>
        <begin position="42"/>
        <end position="112"/>
    </location>
</feature>
<protein>
    <recommendedName>
        <fullName evidence="2">Phosphatidic acid phosphatase type 2/haloperoxidase domain-containing protein</fullName>
    </recommendedName>
</protein>
<keyword evidence="1" id="KW-0472">Membrane</keyword>
<dbReference type="Gene3D" id="1.20.144.10">
    <property type="entry name" value="Phosphatidic acid phosphatase type 2/haloperoxidase"/>
    <property type="match status" value="1"/>
</dbReference>
<evidence type="ECO:0000313" key="4">
    <source>
        <dbReference type="Proteomes" id="UP000179164"/>
    </source>
</evidence>
<dbReference type="InterPro" id="IPR000326">
    <property type="entry name" value="PAP2/HPO"/>
</dbReference>
<name>A0A1G2B514_9BACT</name>